<dbReference type="RefSeq" id="WP_349637336.1">
    <property type="nucleotide sequence ID" value="NZ_CP090958.1"/>
</dbReference>
<evidence type="ECO:0000256" key="6">
    <source>
        <dbReference type="ARBA" id="ARBA00022692"/>
    </source>
</evidence>
<keyword evidence="12" id="KW-1185">Reference proteome</keyword>
<keyword evidence="3" id="KW-0337">GPI-anchor biosynthesis</keyword>
<evidence type="ECO:0000256" key="3">
    <source>
        <dbReference type="ARBA" id="ARBA00022502"/>
    </source>
</evidence>
<gene>
    <name evidence="11" type="ORF">LWF01_10435</name>
</gene>
<evidence type="ECO:0008006" key="13">
    <source>
        <dbReference type="Google" id="ProtNLM"/>
    </source>
</evidence>
<feature type="transmembrane region" description="Helical" evidence="10">
    <location>
        <begin position="362"/>
        <end position="380"/>
    </location>
</feature>
<sequence length="390" mass="42914">MIHRVVDLLRRLPWWAAVLGVYAIARLLSYLTFCAVARFQVESPWGPAQPSYLEFVGAWDSDWYRTIFAEGYPSRLPDDGNGNVAQNPWAFYPLYPVLVRLLDAATGLGWQVLAPTVSLLAGAAAAIVIYRLFARRTNPATALAGVLFFATFPTAAIFQTGYAESLTILLLASALLLVARRRYWLAIPVVFLLALARPIGVPFAFFMLIHLILRIVQRRSDPYRLPEVVASWSLGVLACAAALAFPIAAWQVTGSITAYTDTEAAWSGGEISWFSGWFRMGEFLAGPVWGPVLVLAVVGAMIAAILSPAGKTMGADLQAWCFGYGFYLLMVFSPHTSTFRMVLPLFPLALALAAPQSRAYRGAVLVGYLLLQVIWIAWLWQFTPPSDYPP</sequence>
<dbReference type="PANTHER" id="PTHR12468:SF2">
    <property type="entry name" value="GPI MANNOSYLTRANSFERASE 2"/>
    <property type="match status" value="1"/>
</dbReference>
<evidence type="ECO:0000256" key="5">
    <source>
        <dbReference type="ARBA" id="ARBA00022679"/>
    </source>
</evidence>
<keyword evidence="6 10" id="KW-0812">Transmembrane</keyword>
<feature type="transmembrane region" description="Helical" evidence="10">
    <location>
        <begin position="288"/>
        <end position="306"/>
    </location>
</feature>
<evidence type="ECO:0000313" key="12">
    <source>
        <dbReference type="Proteomes" id="UP001209083"/>
    </source>
</evidence>
<feature type="transmembrane region" description="Helical" evidence="10">
    <location>
        <begin position="183"/>
        <end position="216"/>
    </location>
</feature>
<keyword evidence="8 10" id="KW-1133">Transmembrane helix</keyword>
<protein>
    <recommendedName>
        <fullName evidence="13">Glycosyltransferase RgtA/B/C/D-like domain-containing protein</fullName>
    </recommendedName>
</protein>
<feature type="transmembrane region" description="Helical" evidence="10">
    <location>
        <begin position="12"/>
        <end position="33"/>
    </location>
</feature>
<proteinExistence type="predicted"/>
<organism evidence="11 12">
    <name type="scientific">Saxibacter everestensis</name>
    <dbReference type="NCBI Taxonomy" id="2909229"/>
    <lineage>
        <taxon>Bacteria</taxon>
        <taxon>Bacillati</taxon>
        <taxon>Actinomycetota</taxon>
        <taxon>Actinomycetes</taxon>
        <taxon>Micrococcales</taxon>
        <taxon>Brevibacteriaceae</taxon>
        <taxon>Saxibacter</taxon>
    </lineage>
</organism>
<evidence type="ECO:0000313" key="11">
    <source>
        <dbReference type="EMBL" id="WGW10555.1"/>
    </source>
</evidence>
<reference evidence="11 12" key="1">
    <citation type="submission" date="2023-05" db="EMBL/GenBank/DDBJ databases">
        <title>Lithophilousrod everest ZFBP1038 complete genpme.</title>
        <authorList>
            <person name="Tian M."/>
        </authorList>
    </citation>
    <scope>NUCLEOTIDE SEQUENCE [LARGE SCALE GENOMIC DNA]</scope>
    <source>
        <strain evidence="11 12">ZFBP1038</strain>
    </source>
</reference>
<evidence type="ECO:0000256" key="10">
    <source>
        <dbReference type="SAM" id="Phobius"/>
    </source>
</evidence>
<accession>A0ABY8QQ31</accession>
<evidence type="ECO:0000256" key="2">
    <source>
        <dbReference type="ARBA" id="ARBA00004687"/>
    </source>
</evidence>
<name>A0ABY8QQ31_9MICO</name>
<feature type="transmembrane region" description="Helical" evidence="10">
    <location>
        <begin position="108"/>
        <end position="130"/>
    </location>
</feature>
<evidence type="ECO:0000256" key="7">
    <source>
        <dbReference type="ARBA" id="ARBA00022824"/>
    </source>
</evidence>
<dbReference type="PANTHER" id="PTHR12468">
    <property type="entry name" value="GPI MANNOSYLTRANSFERASE 2"/>
    <property type="match status" value="1"/>
</dbReference>
<evidence type="ECO:0000256" key="8">
    <source>
        <dbReference type="ARBA" id="ARBA00022989"/>
    </source>
</evidence>
<dbReference type="InterPro" id="IPR007315">
    <property type="entry name" value="PIG-V/Gpi18"/>
</dbReference>
<keyword evidence="4" id="KW-0328">Glycosyltransferase</keyword>
<keyword evidence="9 10" id="KW-0472">Membrane</keyword>
<comment type="pathway">
    <text evidence="2">Glycolipid biosynthesis; glycosylphosphatidylinositol-anchor biosynthesis.</text>
</comment>
<keyword evidence="7" id="KW-0256">Endoplasmic reticulum</keyword>
<comment type="subcellular location">
    <subcellularLocation>
        <location evidence="1">Endoplasmic reticulum membrane</location>
        <topology evidence="1">Multi-pass membrane protein</topology>
    </subcellularLocation>
</comment>
<feature type="transmembrane region" description="Helical" evidence="10">
    <location>
        <begin position="228"/>
        <end position="250"/>
    </location>
</feature>
<dbReference type="Proteomes" id="UP001209083">
    <property type="component" value="Chromosome"/>
</dbReference>
<evidence type="ECO:0000256" key="1">
    <source>
        <dbReference type="ARBA" id="ARBA00004477"/>
    </source>
</evidence>
<feature type="transmembrane region" description="Helical" evidence="10">
    <location>
        <begin position="142"/>
        <end position="163"/>
    </location>
</feature>
<evidence type="ECO:0000256" key="4">
    <source>
        <dbReference type="ARBA" id="ARBA00022676"/>
    </source>
</evidence>
<keyword evidence="5" id="KW-0808">Transferase</keyword>
<feature type="transmembrane region" description="Helical" evidence="10">
    <location>
        <begin position="313"/>
        <end position="332"/>
    </location>
</feature>
<evidence type="ECO:0000256" key="9">
    <source>
        <dbReference type="ARBA" id="ARBA00023136"/>
    </source>
</evidence>
<dbReference type="EMBL" id="CP090958">
    <property type="protein sequence ID" value="WGW10555.1"/>
    <property type="molecule type" value="Genomic_DNA"/>
</dbReference>